<comment type="caution">
    <text evidence="1">The sequence shown here is derived from an EMBL/GenBank/DDBJ whole genome shotgun (WGS) entry which is preliminary data.</text>
</comment>
<evidence type="ECO:0000313" key="1">
    <source>
        <dbReference type="EMBL" id="MFC5647650.1"/>
    </source>
</evidence>
<proteinExistence type="predicted"/>
<gene>
    <name evidence="1" type="ORF">ACFPYJ_00615</name>
</gene>
<dbReference type="Proteomes" id="UP001596047">
    <property type="component" value="Unassembled WGS sequence"/>
</dbReference>
<dbReference type="EMBL" id="JBHSOW010000005">
    <property type="protein sequence ID" value="MFC5647650.1"/>
    <property type="molecule type" value="Genomic_DNA"/>
</dbReference>
<dbReference type="RefSeq" id="WP_379186099.1">
    <property type="nucleotide sequence ID" value="NZ_JBHSOW010000005.1"/>
</dbReference>
<evidence type="ECO:0000313" key="2">
    <source>
        <dbReference type="Proteomes" id="UP001596047"/>
    </source>
</evidence>
<accession>A0ABW0VTX4</accession>
<keyword evidence="2" id="KW-1185">Reference proteome</keyword>
<name>A0ABW0VTX4_9BACL</name>
<organism evidence="1 2">
    <name type="scientific">Paenibacillus solisilvae</name>
    <dbReference type="NCBI Taxonomy" id="2486751"/>
    <lineage>
        <taxon>Bacteria</taxon>
        <taxon>Bacillati</taxon>
        <taxon>Bacillota</taxon>
        <taxon>Bacilli</taxon>
        <taxon>Bacillales</taxon>
        <taxon>Paenibacillaceae</taxon>
        <taxon>Paenibacillus</taxon>
    </lineage>
</organism>
<reference evidence="2" key="1">
    <citation type="journal article" date="2019" name="Int. J. Syst. Evol. Microbiol.">
        <title>The Global Catalogue of Microorganisms (GCM) 10K type strain sequencing project: providing services to taxonomists for standard genome sequencing and annotation.</title>
        <authorList>
            <consortium name="The Broad Institute Genomics Platform"/>
            <consortium name="The Broad Institute Genome Sequencing Center for Infectious Disease"/>
            <person name="Wu L."/>
            <person name="Ma J."/>
        </authorList>
    </citation>
    <scope>NUCLEOTIDE SEQUENCE [LARGE SCALE GENOMIC DNA]</scope>
    <source>
        <strain evidence="2">CGMCC 1.3240</strain>
    </source>
</reference>
<sequence length="77" mass="9047">MGQDAIYDFSAGRKRIENLILIYRRLKHTQESVGTWDWILWNEIEEIEAEIAEAKKKMTSGQGDYFEKMPFSTSFVV</sequence>
<protein>
    <submittedName>
        <fullName evidence="1">Uncharacterized protein</fullName>
    </submittedName>
</protein>